<dbReference type="InterPro" id="IPR051681">
    <property type="entry name" value="Ser/Thr_Kinases-Pseudokinases"/>
</dbReference>
<evidence type="ECO:0000259" key="1">
    <source>
        <dbReference type="PROSITE" id="PS50011"/>
    </source>
</evidence>
<proteinExistence type="predicted"/>
<reference evidence="2 3" key="1">
    <citation type="submission" date="2014-04" db="EMBL/GenBank/DDBJ databases">
        <authorList>
            <consortium name="DOE Joint Genome Institute"/>
            <person name="Kuo A."/>
            <person name="Girlanda M."/>
            <person name="Perotto S."/>
            <person name="Kohler A."/>
            <person name="Nagy L.G."/>
            <person name="Floudas D."/>
            <person name="Copeland A."/>
            <person name="Barry K.W."/>
            <person name="Cichocki N."/>
            <person name="Veneault-Fourrey C."/>
            <person name="LaButti K."/>
            <person name="Lindquist E.A."/>
            <person name="Lipzen A."/>
            <person name="Lundell T."/>
            <person name="Morin E."/>
            <person name="Murat C."/>
            <person name="Sun H."/>
            <person name="Tunlid A."/>
            <person name="Henrissat B."/>
            <person name="Grigoriev I.V."/>
            <person name="Hibbett D.S."/>
            <person name="Martin F."/>
            <person name="Nordberg H.P."/>
            <person name="Cantor M.N."/>
            <person name="Hua S.X."/>
        </authorList>
    </citation>
    <scope>NUCLEOTIDE SEQUENCE [LARGE SCALE GENOMIC DNA]</scope>
    <source>
        <strain evidence="2 3">MUT 4182</strain>
    </source>
</reference>
<dbReference type="EMBL" id="KN823186">
    <property type="protein sequence ID" value="KIO20124.1"/>
    <property type="molecule type" value="Genomic_DNA"/>
</dbReference>
<dbReference type="GO" id="GO:0004674">
    <property type="term" value="F:protein serine/threonine kinase activity"/>
    <property type="evidence" value="ECO:0007669"/>
    <property type="project" value="TreeGrafter"/>
</dbReference>
<dbReference type="Gene3D" id="1.10.510.10">
    <property type="entry name" value="Transferase(Phosphotransferase) domain 1"/>
    <property type="match status" value="1"/>
</dbReference>
<dbReference type="OrthoDB" id="346907at2759"/>
<dbReference type="GO" id="GO:0005524">
    <property type="term" value="F:ATP binding"/>
    <property type="evidence" value="ECO:0007669"/>
    <property type="project" value="InterPro"/>
</dbReference>
<evidence type="ECO:0000313" key="2">
    <source>
        <dbReference type="EMBL" id="KIO20124.1"/>
    </source>
</evidence>
<dbReference type="InterPro" id="IPR000719">
    <property type="entry name" value="Prot_kinase_dom"/>
</dbReference>
<dbReference type="PIRSF" id="PIRSF000654">
    <property type="entry name" value="Integrin-linked_kinase"/>
    <property type="match status" value="1"/>
</dbReference>
<gene>
    <name evidence="2" type="ORF">M407DRAFT_81907</name>
</gene>
<dbReference type="SMART" id="SM00220">
    <property type="entry name" value="S_TKc"/>
    <property type="match status" value="1"/>
</dbReference>
<protein>
    <recommendedName>
        <fullName evidence="1">Protein kinase domain-containing protein</fullName>
    </recommendedName>
</protein>
<name>A0A0C3Q8M1_9AGAM</name>
<evidence type="ECO:0000313" key="3">
    <source>
        <dbReference type="Proteomes" id="UP000054248"/>
    </source>
</evidence>
<sequence length="267" mass="30568">MKIENENERERVLEVRKDHPAPLALRKTLSNSQLSLREAGFLVDLFHKNIIKLEGFVEDLSNNRIWLIFPWAGEGNLKDFAALRDWEIPERISLINDVTTGVEYLHSRNPPICHGDLKSLNILVNWGCRAVITDLGSARRVLTKAAVTQRNQNGKYTLRWAAPELLMDDEPGLWSDIWALGWICYEVMTNSIPFQDVKKDSVVVKHVIQGNLPSVSEHSRMLLIRTLHSLMMKCWSIDPKKRPTAEVCRTSIEQMVCNVDSGLFEHC</sequence>
<dbReference type="Pfam" id="PF07714">
    <property type="entry name" value="PK_Tyr_Ser-Thr"/>
    <property type="match status" value="1"/>
</dbReference>
<dbReference type="SUPFAM" id="SSF56112">
    <property type="entry name" value="Protein kinase-like (PK-like)"/>
    <property type="match status" value="1"/>
</dbReference>
<dbReference type="PROSITE" id="PS50011">
    <property type="entry name" value="PROTEIN_KINASE_DOM"/>
    <property type="match status" value="1"/>
</dbReference>
<keyword evidence="3" id="KW-1185">Reference proteome</keyword>
<dbReference type="PROSITE" id="PS00108">
    <property type="entry name" value="PROTEIN_KINASE_ST"/>
    <property type="match status" value="1"/>
</dbReference>
<dbReference type="STRING" id="1051891.A0A0C3Q8M1"/>
<dbReference type="Proteomes" id="UP000054248">
    <property type="component" value="Unassembled WGS sequence"/>
</dbReference>
<organism evidence="2 3">
    <name type="scientific">Tulasnella calospora MUT 4182</name>
    <dbReference type="NCBI Taxonomy" id="1051891"/>
    <lineage>
        <taxon>Eukaryota</taxon>
        <taxon>Fungi</taxon>
        <taxon>Dikarya</taxon>
        <taxon>Basidiomycota</taxon>
        <taxon>Agaricomycotina</taxon>
        <taxon>Agaricomycetes</taxon>
        <taxon>Cantharellales</taxon>
        <taxon>Tulasnellaceae</taxon>
        <taxon>Tulasnella</taxon>
    </lineage>
</organism>
<reference evidence="3" key="2">
    <citation type="submission" date="2015-01" db="EMBL/GenBank/DDBJ databases">
        <title>Evolutionary Origins and Diversification of the Mycorrhizal Mutualists.</title>
        <authorList>
            <consortium name="DOE Joint Genome Institute"/>
            <consortium name="Mycorrhizal Genomics Consortium"/>
            <person name="Kohler A."/>
            <person name="Kuo A."/>
            <person name="Nagy L.G."/>
            <person name="Floudas D."/>
            <person name="Copeland A."/>
            <person name="Barry K.W."/>
            <person name="Cichocki N."/>
            <person name="Veneault-Fourrey C."/>
            <person name="LaButti K."/>
            <person name="Lindquist E.A."/>
            <person name="Lipzen A."/>
            <person name="Lundell T."/>
            <person name="Morin E."/>
            <person name="Murat C."/>
            <person name="Riley R."/>
            <person name="Ohm R."/>
            <person name="Sun H."/>
            <person name="Tunlid A."/>
            <person name="Henrissat B."/>
            <person name="Grigoriev I.V."/>
            <person name="Hibbett D.S."/>
            <person name="Martin F."/>
        </authorList>
    </citation>
    <scope>NUCLEOTIDE SEQUENCE [LARGE SCALE GENOMIC DNA]</scope>
    <source>
        <strain evidence="3">MUT 4182</strain>
    </source>
</reference>
<accession>A0A0C3Q8M1</accession>
<dbReference type="InterPro" id="IPR011009">
    <property type="entry name" value="Kinase-like_dom_sf"/>
</dbReference>
<feature type="domain" description="Protein kinase" evidence="1">
    <location>
        <begin position="1"/>
        <end position="256"/>
    </location>
</feature>
<dbReference type="PANTHER" id="PTHR44329">
    <property type="entry name" value="SERINE/THREONINE-PROTEIN KINASE TNNI3K-RELATED"/>
    <property type="match status" value="1"/>
</dbReference>
<dbReference type="InterPro" id="IPR008271">
    <property type="entry name" value="Ser/Thr_kinase_AS"/>
</dbReference>
<dbReference type="HOGENOM" id="CLU_000288_7_18_1"/>
<dbReference type="AlphaFoldDB" id="A0A0C3Q8M1"/>
<dbReference type="InterPro" id="IPR001245">
    <property type="entry name" value="Ser-Thr/Tyr_kinase_cat_dom"/>
</dbReference>